<protein>
    <submittedName>
        <fullName evidence="1">Uncharacterized protein</fullName>
    </submittedName>
</protein>
<dbReference type="EMBL" id="JN712910">
    <property type="protein sequence ID" value="AEZ50482.1"/>
    <property type="molecule type" value="Genomic_DNA"/>
</dbReference>
<dbReference type="KEGG" id="vg:14011554"/>
<dbReference type="RefSeq" id="YP_007005886.1">
    <property type="nucleotide sequence ID" value="NC_019515.1"/>
</dbReference>
<organism evidence="1 2">
    <name type="scientific">Bacillus phage BCD7</name>
    <dbReference type="NCBI Taxonomy" id="1136534"/>
    <lineage>
        <taxon>Viruses</taxon>
        <taxon>Duplodnaviria</taxon>
        <taxon>Heunggongvirae</taxon>
        <taxon>Uroviricota</taxon>
        <taxon>Caudoviricetes</taxon>
        <taxon>Becedseptimavirus</taxon>
        <taxon>Becedseptimavirus BCD7</taxon>
    </lineage>
</organism>
<keyword evidence="2" id="KW-1185">Reference proteome</keyword>
<reference evidence="1 2" key="1">
    <citation type="submission" date="2011-09" db="EMBL/GenBank/DDBJ databases">
        <title>Complete Genome Sequence of Bacillus cereus Bacteriophage BCD7.</title>
        <authorList>
            <person name="Lee J.-H."/>
            <person name="Shin H."/>
            <person name="Son B."/>
            <person name="Ryu S."/>
        </authorList>
    </citation>
    <scope>NUCLEOTIDE SEQUENCE [LARGE SCALE GENOMIC DNA]</scope>
</reference>
<evidence type="ECO:0000313" key="2">
    <source>
        <dbReference type="Proteomes" id="UP000006298"/>
    </source>
</evidence>
<evidence type="ECO:0000313" key="1">
    <source>
        <dbReference type="EMBL" id="AEZ50482.1"/>
    </source>
</evidence>
<sequence>MNRDWNVTIIMEDGTYRNTLNMKEPTKAQVLTRIANDHSIEQDKILSVTIVPVNKVNMQYFQTGEGQFE</sequence>
<dbReference type="Proteomes" id="UP000006298">
    <property type="component" value="Segment"/>
</dbReference>
<dbReference type="GeneID" id="14011554"/>
<proteinExistence type="predicted"/>
<gene>
    <name evidence="1" type="ORF">BCD7_0035</name>
</gene>
<name>J9PUC7_9CAUD</name>
<accession>J9PUC7</accession>